<evidence type="ECO:0000256" key="7">
    <source>
        <dbReference type="SAM" id="Phobius"/>
    </source>
</evidence>
<comment type="similarity">
    <text evidence="6">Belongs to the ABC-4 integral membrane protein family.</text>
</comment>
<keyword evidence="4 7" id="KW-1133">Transmembrane helix</keyword>
<dbReference type="InterPro" id="IPR025857">
    <property type="entry name" value="MacB_PCD"/>
</dbReference>
<name>A0AA40SZ41_9NOST</name>
<dbReference type="GO" id="GO:0022857">
    <property type="term" value="F:transmembrane transporter activity"/>
    <property type="evidence" value="ECO:0007669"/>
    <property type="project" value="TreeGrafter"/>
</dbReference>
<evidence type="ECO:0000259" key="8">
    <source>
        <dbReference type="Pfam" id="PF02687"/>
    </source>
</evidence>
<dbReference type="PANTHER" id="PTHR30572:SF4">
    <property type="entry name" value="ABC TRANSPORTER PERMEASE YTRF"/>
    <property type="match status" value="1"/>
</dbReference>
<dbReference type="Proteomes" id="UP001165986">
    <property type="component" value="Unassembled WGS sequence"/>
</dbReference>
<keyword evidence="2" id="KW-1003">Cell membrane</keyword>
<evidence type="ECO:0000313" key="10">
    <source>
        <dbReference type="EMBL" id="MBD6617653.1"/>
    </source>
</evidence>
<evidence type="ECO:0000313" key="11">
    <source>
        <dbReference type="Proteomes" id="UP001165986"/>
    </source>
</evidence>
<feature type="transmembrane region" description="Helical" evidence="7">
    <location>
        <begin position="315"/>
        <end position="336"/>
    </location>
</feature>
<feature type="domain" description="ABC3 transporter permease C-terminal" evidence="8">
    <location>
        <begin position="269"/>
        <end position="383"/>
    </location>
</feature>
<proteinExistence type="inferred from homology"/>
<gene>
    <name evidence="10" type="ORF">FNW02_17920</name>
</gene>
<feature type="domain" description="MacB-like periplasmic core" evidence="9">
    <location>
        <begin position="23"/>
        <end position="234"/>
    </location>
</feature>
<keyword evidence="5 7" id="KW-0472">Membrane</keyword>
<dbReference type="PANTHER" id="PTHR30572">
    <property type="entry name" value="MEMBRANE COMPONENT OF TRANSPORTER-RELATED"/>
    <property type="match status" value="1"/>
</dbReference>
<comment type="caution">
    <text evidence="10">The sequence shown here is derived from an EMBL/GenBank/DDBJ whole genome shotgun (WGS) entry which is preliminary data.</text>
</comment>
<evidence type="ECO:0000256" key="3">
    <source>
        <dbReference type="ARBA" id="ARBA00022692"/>
    </source>
</evidence>
<dbReference type="InterPro" id="IPR050250">
    <property type="entry name" value="Macrolide_Exporter_MacB"/>
</dbReference>
<feature type="transmembrane region" description="Helical" evidence="7">
    <location>
        <begin position="356"/>
        <end position="376"/>
    </location>
</feature>
<dbReference type="InterPro" id="IPR003838">
    <property type="entry name" value="ABC3_permease_C"/>
</dbReference>
<dbReference type="AlphaFoldDB" id="A0AA40SZ41"/>
<dbReference type="GO" id="GO:0005886">
    <property type="term" value="C:plasma membrane"/>
    <property type="evidence" value="ECO:0007669"/>
    <property type="project" value="UniProtKB-SubCell"/>
</dbReference>
<reference evidence="10" key="1">
    <citation type="submission" date="2019-07" db="EMBL/GenBank/DDBJ databases">
        <title>Toxilogical consequences of a new and cryptic species of cyanobacteria (Komarekiella delphini-convector) recovered from the epidermis of a bottlenose dolphin and 1500 ft. in the air.</title>
        <authorList>
            <person name="Brown A.O."/>
            <person name="Dvorak P."/>
            <person name="Villanueva C.D."/>
            <person name="Foss A.J."/>
            <person name="Garvey A.D."/>
            <person name="Gibson Q.A."/>
            <person name="Johansen J.R."/>
            <person name="Casamatta D.A."/>
        </authorList>
    </citation>
    <scope>NUCLEOTIDE SEQUENCE</scope>
    <source>
        <strain evidence="10">SJRDD-AB1</strain>
    </source>
</reference>
<evidence type="ECO:0000256" key="2">
    <source>
        <dbReference type="ARBA" id="ARBA00022475"/>
    </source>
</evidence>
<evidence type="ECO:0000256" key="1">
    <source>
        <dbReference type="ARBA" id="ARBA00004651"/>
    </source>
</evidence>
<comment type="subcellular location">
    <subcellularLocation>
        <location evidence="1">Cell membrane</location>
        <topology evidence="1">Multi-pass membrane protein</topology>
    </subcellularLocation>
</comment>
<evidence type="ECO:0000259" key="9">
    <source>
        <dbReference type="Pfam" id="PF12704"/>
    </source>
</evidence>
<dbReference type="RefSeq" id="WP_191758875.1">
    <property type="nucleotide sequence ID" value="NZ_VJXY01000019.1"/>
</dbReference>
<dbReference type="Pfam" id="PF02687">
    <property type="entry name" value="FtsX"/>
    <property type="match status" value="1"/>
</dbReference>
<evidence type="ECO:0000256" key="4">
    <source>
        <dbReference type="ARBA" id="ARBA00022989"/>
    </source>
</evidence>
<accession>A0AA40SZ41</accession>
<dbReference type="EMBL" id="VJXY01000019">
    <property type="protein sequence ID" value="MBD6617653.1"/>
    <property type="molecule type" value="Genomic_DNA"/>
</dbReference>
<evidence type="ECO:0000256" key="5">
    <source>
        <dbReference type="ARBA" id="ARBA00023136"/>
    </source>
</evidence>
<protein>
    <submittedName>
        <fullName evidence="10">FtsX-like permease family protein</fullName>
    </submittedName>
</protein>
<sequence>MSLAFQDLVTLTFKSLLSNRLRSALTTLGVFMGVAAVNATLQVSSISRAVIARQLAEREAPQVSVFILETKGREPQLEDMEFLRKRVKNVQVISAYNYVVSEQVVFQNRIGKALILAVSQNYLLTSGRKLLKGRFFNSADFVNYRPVAVIDKFLEDKIFIGKNPIGQLVFTSGRLFLVVGVMESKLSFGEQPQGTLLIPISTYSAMTGSQGIDAISMRPRKLKDLKSMEKQATQLLKQRLAGSDIYASNNVEDIIQQQETLELATRGLIVVGIISLLIAGVGIANITIAAVIERTAEIGLRRAIGATKLEILQQFILEAVILSLVGGITAIAFVHGLTLVIADTFSLPYQFESRTAALSLGSALLVGMGACFFPAIRASQLDPVKALRES</sequence>
<feature type="transmembrane region" description="Helical" evidence="7">
    <location>
        <begin position="267"/>
        <end position="292"/>
    </location>
</feature>
<evidence type="ECO:0000256" key="6">
    <source>
        <dbReference type="ARBA" id="ARBA00038076"/>
    </source>
</evidence>
<keyword evidence="3 7" id="KW-0812">Transmembrane</keyword>
<dbReference type="Pfam" id="PF12704">
    <property type="entry name" value="MacB_PCD"/>
    <property type="match status" value="1"/>
</dbReference>
<keyword evidence="11" id="KW-1185">Reference proteome</keyword>
<organism evidence="10 11">
    <name type="scientific">Komarekiella delphini-convector SJRDD-AB1</name>
    <dbReference type="NCBI Taxonomy" id="2593771"/>
    <lineage>
        <taxon>Bacteria</taxon>
        <taxon>Bacillati</taxon>
        <taxon>Cyanobacteriota</taxon>
        <taxon>Cyanophyceae</taxon>
        <taxon>Nostocales</taxon>
        <taxon>Nostocaceae</taxon>
        <taxon>Komarekiella</taxon>
        <taxon>Komarekiella delphini-convector</taxon>
    </lineage>
</organism>